<dbReference type="PROSITE" id="PS51257">
    <property type="entry name" value="PROKAR_LIPOPROTEIN"/>
    <property type="match status" value="1"/>
</dbReference>
<keyword evidence="6" id="KW-1015">Disulfide bond</keyword>
<name>A0A5D2A7P0_GOSDA</name>
<evidence type="ECO:0000256" key="4">
    <source>
        <dbReference type="ARBA" id="ARBA00022702"/>
    </source>
</evidence>
<proteinExistence type="inferred from homology"/>
<evidence type="ECO:0000256" key="7">
    <source>
        <dbReference type="SAM" id="MobiDB-lite"/>
    </source>
</evidence>
<organism evidence="9 10">
    <name type="scientific">Gossypium darwinii</name>
    <name type="common">Darwin's cotton</name>
    <name type="synonym">Gossypium barbadense var. darwinii</name>
    <dbReference type="NCBI Taxonomy" id="34276"/>
    <lineage>
        <taxon>Eukaryota</taxon>
        <taxon>Viridiplantae</taxon>
        <taxon>Streptophyta</taxon>
        <taxon>Embryophyta</taxon>
        <taxon>Tracheophyta</taxon>
        <taxon>Spermatophyta</taxon>
        <taxon>Magnoliopsida</taxon>
        <taxon>eudicotyledons</taxon>
        <taxon>Gunneridae</taxon>
        <taxon>Pentapetalae</taxon>
        <taxon>rosids</taxon>
        <taxon>malvids</taxon>
        <taxon>Malvales</taxon>
        <taxon>Malvaceae</taxon>
        <taxon>Malvoideae</taxon>
        <taxon>Gossypium</taxon>
    </lineage>
</organism>
<evidence type="ECO:0000313" key="9">
    <source>
        <dbReference type="EMBL" id="TYG40380.1"/>
    </source>
</evidence>
<dbReference type="InterPro" id="IPR008801">
    <property type="entry name" value="RALF"/>
</dbReference>
<keyword evidence="10" id="KW-1185">Reference proteome</keyword>
<dbReference type="Proteomes" id="UP000323506">
    <property type="component" value="Chromosome D12"/>
</dbReference>
<sequence length="80" mass="8720">MGLSIIKTLLICFALISMTIVQVGAAACNGVTYIHPGVHDPCKRPRGAHSTCHPNPKSAPTQANTYNRGCPRHHRCRNEE</sequence>
<dbReference type="AlphaFoldDB" id="A0A5D2A7P0"/>
<dbReference type="Pfam" id="PF05498">
    <property type="entry name" value="RALF"/>
    <property type="match status" value="1"/>
</dbReference>
<gene>
    <name evidence="9" type="ORF">ES288_D12G088000v1</name>
</gene>
<dbReference type="GO" id="GO:0005576">
    <property type="term" value="C:extracellular region"/>
    <property type="evidence" value="ECO:0007669"/>
    <property type="project" value="UniProtKB-SubCell"/>
</dbReference>
<feature type="region of interest" description="Disordered" evidence="7">
    <location>
        <begin position="46"/>
        <end position="66"/>
    </location>
</feature>
<keyword evidence="5 8" id="KW-0732">Signal</keyword>
<evidence type="ECO:0000256" key="8">
    <source>
        <dbReference type="SAM" id="SignalP"/>
    </source>
</evidence>
<dbReference type="GO" id="GO:0005179">
    <property type="term" value="F:hormone activity"/>
    <property type="evidence" value="ECO:0007669"/>
    <property type="project" value="UniProtKB-KW"/>
</dbReference>
<comment type="subcellular location">
    <subcellularLocation>
        <location evidence="1">Secreted</location>
    </subcellularLocation>
</comment>
<evidence type="ECO:0000256" key="5">
    <source>
        <dbReference type="ARBA" id="ARBA00022729"/>
    </source>
</evidence>
<reference evidence="9 10" key="1">
    <citation type="submission" date="2019-06" db="EMBL/GenBank/DDBJ databases">
        <title>WGS assembly of Gossypium darwinii.</title>
        <authorList>
            <person name="Chen Z.J."/>
            <person name="Sreedasyam A."/>
            <person name="Ando A."/>
            <person name="Song Q."/>
            <person name="De L."/>
            <person name="Hulse-Kemp A."/>
            <person name="Ding M."/>
            <person name="Ye W."/>
            <person name="Kirkbride R."/>
            <person name="Jenkins J."/>
            <person name="Plott C."/>
            <person name="Lovell J."/>
            <person name="Lin Y.-M."/>
            <person name="Vaughn R."/>
            <person name="Liu B."/>
            <person name="Li W."/>
            <person name="Simpson S."/>
            <person name="Scheffler B."/>
            <person name="Saski C."/>
            <person name="Grover C."/>
            <person name="Hu G."/>
            <person name="Conover J."/>
            <person name="Carlson J."/>
            <person name="Shu S."/>
            <person name="Boston L."/>
            <person name="Williams M."/>
            <person name="Peterson D."/>
            <person name="Mcgee K."/>
            <person name="Jones D."/>
            <person name="Wendel J."/>
            <person name="Stelly D."/>
            <person name="Grimwood J."/>
            <person name="Schmutz J."/>
        </authorList>
    </citation>
    <scope>NUCLEOTIDE SEQUENCE [LARGE SCALE GENOMIC DNA]</scope>
    <source>
        <strain evidence="9">1808015.09</strain>
    </source>
</reference>
<keyword evidence="4" id="KW-0372">Hormone</keyword>
<dbReference type="EMBL" id="CM017712">
    <property type="protein sequence ID" value="TYG40380.1"/>
    <property type="molecule type" value="Genomic_DNA"/>
</dbReference>
<evidence type="ECO:0000256" key="2">
    <source>
        <dbReference type="ARBA" id="ARBA00009178"/>
    </source>
</evidence>
<dbReference type="GO" id="GO:0040008">
    <property type="term" value="P:regulation of growth"/>
    <property type="evidence" value="ECO:0007669"/>
    <property type="project" value="UniProtKB-ARBA"/>
</dbReference>
<feature type="signal peptide" evidence="8">
    <location>
        <begin position="1"/>
        <end position="26"/>
    </location>
</feature>
<protein>
    <submittedName>
        <fullName evidence="9">Uncharacterized protein</fullName>
    </submittedName>
</protein>
<accession>A0A5D2A7P0</accession>
<evidence type="ECO:0000256" key="6">
    <source>
        <dbReference type="ARBA" id="ARBA00023157"/>
    </source>
</evidence>
<evidence type="ECO:0000313" key="10">
    <source>
        <dbReference type="Proteomes" id="UP000323506"/>
    </source>
</evidence>
<comment type="similarity">
    <text evidence="2">Belongs to the plant rapid alkalinization factor (RALF) family.</text>
</comment>
<evidence type="ECO:0000256" key="3">
    <source>
        <dbReference type="ARBA" id="ARBA00022525"/>
    </source>
</evidence>
<evidence type="ECO:0000256" key="1">
    <source>
        <dbReference type="ARBA" id="ARBA00004613"/>
    </source>
</evidence>
<feature type="chain" id="PRO_5022760161" evidence="8">
    <location>
        <begin position="27"/>
        <end position="80"/>
    </location>
</feature>
<keyword evidence="3" id="KW-0964">Secreted</keyword>